<name>A0A023G3K9_AMBTT</name>
<proteinExistence type="evidence at transcript level"/>
<dbReference type="EMBL" id="GBBM01006999">
    <property type="protein sequence ID" value="JAC28419.1"/>
    <property type="molecule type" value="mRNA"/>
</dbReference>
<evidence type="ECO:0000313" key="1">
    <source>
        <dbReference type="EMBL" id="JAC28419.1"/>
    </source>
</evidence>
<sequence length="182" mass="21026">MFSWLHCSISPDDLATGFRRFLETTETLHMLRASGDWRTDVVRCLTSTFLGKPDKRYYIRKLEYFVPSASRSPGSLIKYEAKVTIVLKYVEEKQPSIQVIKHGDLGPIGKLMHEFYPVLYAQSDCVVLGSYNLTDRTTCSMWAKHSALNRPLSDCKFVLFSLCANPIYNAHEYEREQCRKIK</sequence>
<dbReference type="Gene3D" id="2.40.128.20">
    <property type="match status" value="1"/>
</dbReference>
<accession>A0A023G3K9</accession>
<protein>
    <submittedName>
        <fullName evidence="1">Putative lipocalin-7 7</fullName>
    </submittedName>
</protein>
<organism evidence="1">
    <name type="scientific">Amblyomma triste</name>
    <name type="common">Neotropical tick</name>
    <dbReference type="NCBI Taxonomy" id="251400"/>
    <lineage>
        <taxon>Eukaryota</taxon>
        <taxon>Metazoa</taxon>
        <taxon>Ecdysozoa</taxon>
        <taxon>Arthropoda</taxon>
        <taxon>Chelicerata</taxon>
        <taxon>Arachnida</taxon>
        <taxon>Acari</taxon>
        <taxon>Parasitiformes</taxon>
        <taxon>Ixodida</taxon>
        <taxon>Ixodoidea</taxon>
        <taxon>Ixodidae</taxon>
        <taxon>Amblyomminae</taxon>
        <taxon>Amblyomma</taxon>
    </lineage>
</organism>
<dbReference type="SUPFAM" id="SSF50814">
    <property type="entry name" value="Lipocalins"/>
    <property type="match status" value="1"/>
</dbReference>
<dbReference type="InterPro" id="IPR012674">
    <property type="entry name" value="Calycin"/>
</dbReference>
<dbReference type="AlphaFoldDB" id="A0A023G3K9"/>
<reference evidence="1" key="1">
    <citation type="submission" date="2014-03" db="EMBL/GenBank/DDBJ databases">
        <title>The sialotranscriptome of Amblyomma triste, Amblyomma parvum and Amblyomma cajennense ticks, uncovered by 454-based RNA-seq.</title>
        <authorList>
            <person name="Garcia G.R."/>
            <person name="Gardinassi L.G."/>
            <person name="Ribeiro J.M."/>
            <person name="Anatriello E."/>
            <person name="Ferreira B.R."/>
            <person name="Moreira H.N."/>
            <person name="Mafra C."/>
            <person name="Olegario M.M."/>
            <person name="Szabo P.J."/>
            <person name="Miranda-Santos I.K."/>
            <person name="Maruyama S.R."/>
        </authorList>
    </citation>
    <scope>NUCLEOTIDE SEQUENCE</scope>
    <source>
        <strain evidence="1">Mato Grasso do Sul</strain>
        <tissue evidence="1">Salivary glands</tissue>
    </source>
</reference>